<dbReference type="EMBL" id="OZ021741">
    <property type="protein sequence ID" value="CAK9325979.1"/>
    <property type="molecule type" value="Genomic_DNA"/>
</dbReference>
<evidence type="ECO:0000256" key="1">
    <source>
        <dbReference type="SAM" id="MobiDB-lite"/>
    </source>
</evidence>
<protein>
    <submittedName>
        <fullName evidence="2">Uncharacterized protein</fullName>
    </submittedName>
</protein>
<evidence type="ECO:0000313" key="3">
    <source>
        <dbReference type="Proteomes" id="UP001642487"/>
    </source>
</evidence>
<dbReference type="Proteomes" id="UP001642487">
    <property type="component" value="Chromosome 7"/>
</dbReference>
<feature type="non-terminal residue" evidence="2">
    <location>
        <position position="1"/>
    </location>
</feature>
<sequence>IMANIEEQLDLSRRMARSGGRQRMKLADLRSDLTSRPYMKEIGGIGSHDVGFERMNNPRLDLSTSR</sequence>
<keyword evidence="3" id="KW-1185">Reference proteome</keyword>
<reference evidence="2 3" key="1">
    <citation type="submission" date="2024-03" db="EMBL/GenBank/DDBJ databases">
        <authorList>
            <person name="Gkanogiannis A."/>
            <person name="Becerra Lopez-Lavalle L."/>
        </authorList>
    </citation>
    <scope>NUCLEOTIDE SEQUENCE [LARGE SCALE GENOMIC DNA]</scope>
</reference>
<proteinExistence type="predicted"/>
<name>A0ABP0YZL1_9ROSI</name>
<evidence type="ECO:0000313" key="2">
    <source>
        <dbReference type="EMBL" id="CAK9325979.1"/>
    </source>
</evidence>
<accession>A0ABP0YZL1</accession>
<gene>
    <name evidence="2" type="ORF">CITCOLO1_LOCUS18271</name>
</gene>
<organism evidence="2 3">
    <name type="scientific">Citrullus colocynthis</name>
    <name type="common">colocynth</name>
    <dbReference type="NCBI Taxonomy" id="252529"/>
    <lineage>
        <taxon>Eukaryota</taxon>
        <taxon>Viridiplantae</taxon>
        <taxon>Streptophyta</taxon>
        <taxon>Embryophyta</taxon>
        <taxon>Tracheophyta</taxon>
        <taxon>Spermatophyta</taxon>
        <taxon>Magnoliopsida</taxon>
        <taxon>eudicotyledons</taxon>
        <taxon>Gunneridae</taxon>
        <taxon>Pentapetalae</taxon>
        <taxon>rosids</taxon>
        <taxon>fabids</taxon>
        <taxon>Cucurbitales</taxon>
        <taxon>Cucurbitaceae</taxon>
        <taxon>Benincaseae</taxon>
        <taxon>Citrullus</taxon>
    </lineage>
</organism>
<feature type="region of interest" description="Disordered" evidence="1">
    <location>
        <begin position="45"/>
        <end position="66"/>
    </location>
</feature>